<dbReference type="GO" id="GO:0005634">
    <property type="term" value="C:nucleus"/>
    <property type="evidence" value="ECO:0000318"/>
    <property type="project" value="GO_Central"/>
</dbReference>
<evidence type="ECO:0000256" key="5">
    <source>
        <dbReference type="ARBA" id="ARBA00023163"/>
    </source>
</evidence>
<dbReference type="AlphaFoldDB" id="Q9ARC7"/>
<protein>
    <submittedName>
        <fullName evidence="10">WRKY transcription factor 2</fullName>
    </submittedName>
</protein>
<dbReference type="SUPFAM" id="SSF118290">
    <property type="entry name" value="WRKY DNA-binding domain"/>
    <property type="match status" value="2"/>
</dbReference>
<feature type="region of interest" description="Disordered" evidence="7">
    <location>
        <begin position="590"/>
        <end position="619"/>
    </location>
</feature>
<dbReference type="PaxDb" id="4081-Solyc07g066220.2.1"/>
<dbReference type="FunFam" id="2.20.25.80:FF:000006">
    <property type="entry name" value="WRKY transcription factor"/>
    <property type="match status" value="1"/>
</dbReference>
<dbReference type="RefSeq" id="XP_069155918.1">
    <property type="nucleotide sequence ID" value="XM_069299817.1"/>
</dbReference>
<evidence type="ECO:0000259" key="8">
    <source>
        <dbReference type="PROSITE" id="PS50811"/>
    </source>
</evidence>
<dbReference type="Gene3D" id="2.20.25.80">
    <property type="entry name" value="WRKY domain"/>
    <property type="match status" value="2"/>
</dbReference>
<dbReference type="GO" id="GO:0003700">
    <property type="term" value="F:DNA-binding transcription factor activity"/>
    <property type="evidence" value="ECO:0000318"/>
    <property type="project" value="GO_Central"/>
</dbReference>
<dbReference type="GO" id="GO:0006355">
    <property type="term" value="P:regulation of DNA-templated transcription"/>
    <property type="evidence" value="ECO:0000318"/>
    <property type="project" value="GO_Central"/>
</dbReference>
<dbReference type="PANTHER" id="PTHR31221">
    <property type="entry name" value="WRKY TRANSCRIPTION FACTOR PROTEIN 1-RELATED"/>
    <property type="match status" value="1"/>
</dbReference>
<feature type="region of interest" description="Disordered" evidence="7">
    <location>
        <begin position="640"/>
        <end position="667"/>
    </location>
</feature>
<reference evidence="9" key="1">
    <citation type="journal article" date="2001" name="Plant Cell">
        <title>Comparative sequence analysis reveals extensive microcolinearity in the lateral suppressor regions of the tomato, Arabidopsis, and Capsella genomes.</title>
        <authorList>
            <person name="Rossberg M."/>
            <person name="Theres K."/>
            <person name="Acarkan A."/>
            <person name="Herrero R."/>
            <person name="Schmitt T."/>
            <person name="Schumacher K."/>
            <person name="Schmitz G."/>
            <person name="Schmidt R."/>
        </authorList>
    </citation>
    <scope>NUCLEOTIDE SEQUENCE</scope>
</reference>
<dbReference type="PANTHER" id="PTHR31221:SF317">
    <property type="entry name" value="WRKY TRANSCRIPTION FACTOR 2 ISOFORM X1-RELATED"/>
    <property type="match status" value="1"/>
</dbReference>
<dbReference type="InterPro" id="IPR003657">
    <property type="entry name" value="WRKY_dom"/>
</dbReference>
<keyword evidence="6" id="KW-0539">Nucleus</keyword>
<evidence type="ECO:0000256" key="6">
    <source>
        <dbReference type="ARBA" id="ARBA00023242"/>
    </source>
</evidence>
<evidence type="ECO:0000256" key="3">
    <source>
        <dbReference type="ARBA" id="ARBA00023015"/>
    </source>
</evidence>
<gene>
    <name evidence="10" type="primary">WRKY2</name>
</gene>
<evidence type="ECO:0000256" key="1">
    <source>
        <dbReference type="ARBA" id="ARBA00004123"/>
    </source>
</evidence>
<accession>Q9ARC7</accession>
<reference evidence="10" key="3">
    <citation type="submission" date="2018-04" db="EMBL/GenBank/DDBJ databases">
        <title>Improving the tomato reference genome and annotation using full-length BACs and diverse expression resources.</title>
        <authorList>
            <person name="Hosmani P.S."/>
            <person name="Flores M."/>
            <person name="Geest H.V."/>
            <person name="Sanchez-Perez G."/>
            <person name="Rombauts S."/>
            <person name="Maumus F."/>
            <person name="Mueller L.A."/>
            <person name="Saha S."/>
        </authorList>
    </citation>
    <scope>NUCLEOTIDE SEQUENCE [LARGE SCALE GENOMIC DNA]</scope>
    <source>
        <strain evidence="10">cv. Heinz 1706</strain>
    </source>
</reference>
<evidence type="ECO:0000313" key="9">
    <source>
        <dbReference type="EMBL" id="CAC36402.1"/>
    </source>
</evidence>
<evidence type="ECO:0000313" key="10">
    <source>
        <dbReference type="EnsemblPlants" id="Solyc07g066220.3.1"/>
    </source>
</evidence>
<evidence type="ECO:0000313" key="11">
    <source>
        <dbReference type="Proteomes" id="UP000004994"/>
    </source>
</evidence>
<keyword evidence="11" id="KW-1185">Reference proteome</keyword>
<feature type="compositionally biased region" description="Polar residues" evidence="7">
    <location>
        <begin position="449"/>
        <end position="459"/>
    </location>
</feature>
<dbReference type="Pfam" id="PF03106">
    <property type="entry name" value="WRKY"/>
    <property type="match status" value="2"/>
</dbReference>
<reference evidence="10" key="4">
    <citation type="submission" date="2019-01" db="UniProtKB">
        <authorList>
            <consortium name="EnsemblPlants"/>
        </authorList>
    </citation>
    <scope>IDENTIFICATION</scope>
    <source>
        <strain evidence="10">cv. Heinz 1706</strain>
    </source>
</reference>
<sequence>MGGFDDHVAIMGDWMPPSPSPRTFFSSLLGDDGGSRLSFDGTNETSGNLASGPQEHVGNSDGVDTAPAAISEPQPVKLSVPSDQKMNSRGGGLLERIAARAGFNAPKLNTESLRPADLRQNQGVRSPYLTIPPGLSPTTLLESPVFLSNSLVQPSPTTGKFLFSSGIDNRNSALMMEDTDKRKDNALESINSSSFSFKPVPETAPSLFPGTTSRSWLQVNPSNFSQQGFPNIEVSVHSQNSLVSHRVEATQNPTQNGTLQQSSDFPRFSAEKDVMANNVTLDSRTFQTVGSAVDHSPPLDEPQDEDIDQRGGGDPNVAGAPAEDGYNWRKYGQKQVKGSEYPRSYYKCTHPTCPVKKKVERSPEGHITEIIYKGAHNHPKPPPNRRSALGSTNSLGDLQVDGAEQGASGVNGDLGQANFHKAPGGGGGFDWRNNNRDANLGSEHCNRSAPFSAQNNTRLESGDAVDVSSNFSNDEDEDDRGTHGSVSQGYEGEGDESESKRRKLETYSADMTGATRAIREPRVVVQTTSEVDILDDGYRWRKYGQKVVKGNPNPRSYYKCTSAGCNVRKHVERASHDLKSVITTYEGKHNHDVPAARNSSHVNSGASNTHPASVTAPAQNHLHRPEAAQLQNAMARFDRQPSLGSFGLSGRPPQLGPNPGFSYGMNQQGGLSSLAMAGFHPNQNKPGEVPMHPYLGQPRPMHDMGFMFPKEEPKVEPLSDPGPTAYQQFLNSLSLGPQM</sequence>
<keyword evidence="2" id="KW-0677">Repeat</keyword>
<dbReference type="eggNOG" id="ENOG502QU86">
    <property type="taxonomic scope" value="Eukaryota"/>
</dbReference>
<name>Q9ARC7_SOLLC</name>
<dbReference type="KEGG" id="sly:778199"/>
<dbReference type="OrthoDB" id="1923003at2759"/>
<dbReference type="GO" id="GO:0009555">
    <property type="term" value="P:pollen development"/>
    <property type="evidence" value="ECO:0007669"/>
    <property type="project" value="EnsemblPlants"/>
</dbReference>
<dbReference type="InterPro" id="IPR044810">
    <property type="entry name" value="WRKY_plant"/>
</dbReference>
<proteinExistence type="predicted"/>
<dbReference type="Gramene" id="Solyc07g066220.3.1">
    <property type="protein sequence ID" value="Solyc07g066220.3.1"/>
    <property type="gene ID" value="Solyc07g066220.3"/>
</dbReference>
<keyword evidence="3" id="KW-0805">Transcription regulation</keyword>
<dbReference type="STRING" id="4081.Q9ARC7"/>
<feature type="region of interest" description="Disordered" evidence="7">
    <location>
        <begin position="374"/>
        <end position="507"/>
    </location>
</feature>
<keyword evidence="5" id="KW-0804">Transcription</keyword>
<dbReference type="RefSeq" id="NP_001300944.1">
    <property type="nucleotide sequence ID" value="NM_001314015.1"/>
</dbReference>
<evidence type="ECO:0000256" key="2">
    <source>
        <dbReference type="ARBA" id="ARBA00022737"/>
    </source>
</evidence>
<organism evidence="9">
    <name type="scientific">Solanum lycopersicum</name>
    <name type="common">Tomato</name>
    <name type="synonym">Lycopersicon esculentum</name>
    <dbReference type="NCBI Taxonomy" id="4081"/>
    <lineage>
        <taxon>Eukaryota</taxon>
        <taxon>Viridiplantae</taxon>
        <taxon>Streptophyta</taxon>
        <taxon>Embryophyta</taxon>
        <taxon>Tracheophyta</taxon>
        <taxon>Spermatophyta</taxon>
        <taxon>Magnoliopsida</taxon>
        <taxon>eudicotyledons</taxon>
        <taxon>Gunneridae</taxon>
        <taxon>Pentapetalae</taxon>
        <taxon>asterids</taxon>
        <taxon>lamiids</taxon>
        <taxon>Solanales</taxon>
        <taxon>Solanaceae</taxon>
        <taxon>Solanoideae</taxon>
        <taxon>Solaneae</taxon>
        <taxon>Solanum</taxon>
        <taxon>Solanum subgen. Lycopersicon</taxon>
    </lineage>
</organism>
<dbReference type="SMR" id="Q9ARC7"/>
<dbReference type="RefSeq" id="NP_001300945.1">
    <property type="nucleotide sequence ID" value="NM_001314016.1"/>
</dbReference>
<dbReference type="RefSeq" id="NP_001234646.2">
    <property type="nucleotide sequence ID" value="NM_001247717.2"/>
</dbReference>
<dbReference type="InterPro" id="IPR036576">
    <property type="entry name" value="WRKY_dom_sf"/>
</dbReference>
<feature type="region of interest" description="Disordered" evidence="7">
    <location>
        <begin position="288"/>
        <end position="329"/>
    </location>
</feature>
<feature type="domain" description="WRKY" evidence="8">
    <location>
        <begin position="529"/>
        <end position="594"/>
    </location>
</feature>
<feature type="compositionally biased region" description="Polar residues" evidence="7">
    <location>
        <begin position="597"/>
        <end position="618"/>
    </location>
</feature>
<dbReference type="SMART" id="SM00774">
    <property type="entry name" value="WRKY"/>
    <property type="match status" value="2"/>
</dbReference>
<dbReference type="Proteomes" id="UP000004994">
    <property type="component" value="Chromosome 7"/>
</dbReference>
<feature type="region of interest" description="Disordered" evidence="7">
    <location>
        <begin position="12"/>
        <end position="68"/>
    </location>
</feature>
<dbReference type="EnsemblPlants" id="Solyc07g066220.3.1">
    <property type="protein sequence ID" value="Solyc07g066220.3.1"/>
    <property type="gene ID" value="Solyc07g066220.3"/>
</dbReference>
<feature type="compositionally biased region" description="Polar residues" evidence="7">
    <location>
        <begin position="40"/>
        <end position="51"/>
    </location>
</feature>
<dbReference type="ExpressionAtlas" id="Q9ARC7">
    <property type="expression patterns" value="baseline and differential"/>
</dbReference>
<dbReference type="OMA" id="MGEWVPR"/>
<dbReference type="PROSITE" id="PS50811">
    <property type="entry name" value="WRKY"/>
    <property type="match status" value="2"/>
</dbReference>
<evidence type="ECO:0000256" key="4">
    <source>
        <dbReference type="ARBA" id="ARBA00023125"/>
    </source>
</evidence>
<evidence type="ECO:0000256" key="7">
    <source>
        <dbReference type="SAM" id="MobiDB-lite"/>
    </source>
</evidence>
<comment type="subcellular location">
    <subcellularLocation>
        <location evidence="1">Nucleus</location>
    </subcellularLocation>
</comment>
<feature type="domain" description="WRKY" evidence="8">
    <location>
        <begin position="317"/>
        <end position="381"/>
    </location>
</feature>
<keyword evidence="4" id="KW-0238">DNA-binding</keyword>
<dbReference type="HOGENOM" id="CLU_012086_3_0_1"/>
<dbReference type="EMBL" id="AJ303345">
    <property type="protein sequence ID" value="CAC36402.1"/>
    <property type="molecule type" value="Genomic_DNA"/>
</dbReference>
<dbReference type="RefSeq" id="XP_069155917.1">
    <property type="nucleotide sequence ID" value="XM_069299816.1"/>
</dbReference>
<dbReference type="GeneID" id="778199"/>
<dbReference type="GO" id="GO:0030010">
    <property type="term" value="P:establishment of cell polarity"/>
    <property type="evidence" value="ECO:0007669"/>
    <property type="project" value="EnsemblPlants"/>
</dbReference>
<reference evidence="10" key="2">
    <citation type="journal article" date="2012" name="Nature">
        <title>The tomato genome sequence provides insights into fleshy fruit evolution.</title>
        <authorList>
            <consortium name="Tomato Genome Consortium"/>
        </authorList>
    </citation>
    <scope>NUCLEOTIDE SEQUENCE [LARGE SCALE GENOMIC DNA]</scope>
    <source>
        <strain evidence="10">cv. Heinz 1706</strain>
    </source>
</reference>
<dbReference type="FunFam" id="2.20.25.80:FF:000001">
    <property type="entry name" value="WRKY transcription factor 33"/>
    <property type="match status" value="1"/>
</dbReference>
<dbReference type="GO" id="GO:0009942">
    <property type="term" value="P:longitudinal axis specification"/>
    <property type="evidence" value="ECO:0007669"/>
    <property type="project" value="EnsemblPlants"/>
</dbReference>
<dbReference type="GO" id="GO:0000976">
    <property type="term" value="F:transcription cis-regulatory region binding"/>
    <property type="evidence" value="ECO:0000318"/>
    <property type="project" value="GO_Central"/>
</dbReference>